<sequence length="333" mass="36622">MNNTSSNVPVTGLPSGAAVAMSLPPLDNTLGAILIAEILVSMLFGMTTLQIYVYFSRNPRDSLWMKGVMIVLWILDALHLILTSHTLYHYAVLNYMNPLSLTICPWSFAVDMMFGGLNEILVTAIFAYRIWKFSGKLWPVMLIIPPTLVGFAGAAAIGNFALKVPIYEEFKQHYAWIWYLTFSAQSVADIAIAATLTAILIKRRTGFHKTDSIIRTLIVYSINTCALTSSASLASIITYAVMPNNFIFIAFAMVLPKLMLNSLLALLNSRDSIRDKNRSEPLSIHLSQLTTASVPDEPPRLSGSTRNVFEGKNESYLSGIAITTDKVASVSSV</sequence>
<keyword evidence="2" id="KW-1185">Reference proteome</keyword>
<gene>
    <name evidence="1" type="ORF">BDY19DRAFT_997543</name>
</gene>
<organism evidence="1 2">
    <name type="scientific">Irpex rosettiformis</name>
    <dbReference type="NCBI Taxonomy" id="378272"/>
    <lineage>
        <taxon>Eukaryota</taxon>
        <taxon>Fungi</taxon>
        <taxon>Dikarya</taxon>
        <taxon>Basidiomycota</taxon>
        <taxon>Agaricomycotina</taxon>
        <taxon>Agaricomycetes</taxon>
        <taxon>Polyporales</taxon>
        <taxon>Irpicaceae</taxon>
        <taxon>Irpex</taxon>
    </lineage>
</organism>
<dbReference type="Proteomes" id="UP001055072">
    <property type="component" value="Unassembled WGS sequence"/>
</dbReference>
<dbReference type="EMBL" id="MU274940">
    <property type="protein sequence ID" value="KAI0084629.1"/>
    <property type="molecule type" value="Genomic_DNA"/>
</dbReference>
<proteinExistence type="predicted"/>
<reference evidence="1" key="1">
    <citation type="journal article" date="2021" name="Environ. Microbiol.">
        <title>Gene family expansions and transcriptome signatures uncover fungal adaptations to wood decay.</title>
        <authorList>
            <person name="Hage H."/>
            <person name="Miyauchi S."/>
            <person name="Viragh M."/>
            <person name="Drula E."/>
            <person name="Min B."/>
            <person name="Chaduli D."/>
            <person name="Navarro D."/>
            <person name="Favel A."/>
            <person name="Norest M."/>
            <person name="Lesage-Meessen L."/>
            <person name="Balint B."/>
            <person name="Merenyi Z."/>
            <person name="de Eugenio L."/>
            <person name="Morin E."/>
            <person name="Martinez A.T."/>
            <person name="Baldrian P."/>
            <person name="Stursova M."/>
            <person name="Martinez M.J."/>
            <person name="Novotny C."/>
            <person name="Magnuson J.K."/>
            <person name="Spatafora J.W."/>
            <person name="Maurice S."/>
            <person name="Pangilinan J."/>
            <person name="Andreopoulos W."/>
            <person name="LaButti K."/>
            <person name="Hundley H."/>
            <person name="Na H."/>
            <person name="Kuo A."/>
            <person name="Barry K."/>
            <person name="Lipzen A."/>
            <person name="Henrissat B."/>
            <person name="Riley R."/>
            <person name="Ahrendt S."/>
            <person name="Nagy L.G."/>
            <person name="Grigoriev I.V."/>
            <person name="Martin F."/>
            <person name="Rosso M.N."/>
        </authorList>
    </citation>
    <scope>NUCLEOTIDE SEQUENCE</scope>
    <source>
        <strain evidence="1">CBS 384.51</strain>
    </source>
</reference>
<evidence type="ECO:0000313" key="1">
    <source>
        <dbReference type="EMBL" id="KAI0084629.1"/>
    </source>
</evidence>
<protein>
    <submittedName>
        <fullName evidence="1">Uncharacterized protein</fullName>
    </submittedName>
</protein>
<comment type="caution">
    <text evidence="1">The sequence shown here is derived from an EMBL/GenBank/DDBJ whole genome shotgun (WGS) entry which is preliminary data.</text>
</comment>
<name>A0ACB8TRZ8_9APHY</name>
<evidence type="ECO:0000313" key="2">
    <source>
        <dbReference type="Proteomes" id="UP001055072"/>
    </source>
</evidence>
<accession>A0ACB8TRZ8</accession>